<feature type="compositionally biased region" description="Basic and acidic residues" evidence="1">
    <location>
        <begin position="219"/>
        <end position="230"/>
    </location>
</feature>
<proteinExistence type="predicted"/>
<evidence type="ECO:0000313" key="2">
    <source>
        <dbReference type="EMBL" id="GFH53793.1"/>
    </source>
</evidence>
<organism evidence="2 3">
    <name type="scientific">Chaetoceros tenuissimus</name>
    <dbReference type="NCBI Taxonomy" id="426638"/>
    <lineage>
        <taxon>Eukaryota</taxon>
        <taxon>Sar</taxon>
        <taxon>Stramenopiles</taxon>
        <taxon>Ochrophyta</taxon>
        <taxon>Bacillariophyta</taxon>
        <taxon>Coscinodiscophyceae</taxon>
        <taxon>Chaetocerotophycidae</taxon>
        <taxon>Chaetocerotales</taxon>
        <taxon>Chaetocerotaceae</taxon>
        <taxon>Chaetoceros</taxon>
    </lineage>
</organism>
<reference evidence="2 3" key="1">
    <citation type="journal article" date="2021" name="Sci. Rep.">
        <title>The genome of the diatom Chaetoceros tenuissimus carries an ancient integrated fragment of an extant virus.</title>
        <authorList>
            <person name="Hongo Y."/>
            <person name="Kimura K."/>
            <person name="Takaki Y."/>
            <person name="Yoshida Y."/>
            <person name="Baba S."/>
            <person name="Kobayashi G."/>
            <person name="Nagasaki K."/>
            <person name="Hano T."/>
            <person name="Tomaru Y."/>
        </authorList>
    </citation>
    <scope>NUCLEOTIDE SEQUENCE [LARGE SCALE GENOMIC DNA]</scope>
    <source>
        <strain evidence="2 3">NIES-3715</strain>
    </source>
</reference>
<dbReference type="AlphaFoldDB" id="A0AAD3H8E0"/>
<protein>
    <submittedName>
        <fullName evidence="2">Uncharacterized protein</fullName>
    </submittedName>
</protein>
<sequence length="437" mass="48582">MRNKIRNSLTQDEITSRIQRSVESKIEESSNSRNNLIPNCSTSICSPCSNGNSSTFVSSAETVAIIQPLKKLSNEFNKIQLEDGGIVVEDETVIGQDEIEAAQLVAMRQLDLAFSVLDVKNRRGLPADQDALRSLMEACGRCGSTARATQLISMMKEQFLTIDSEIYSSYLTTFTVANAVDPDDVIVSPLANVPMRSFDPSAVKVDRPKWFGKGKLSKTKHESSSERSSDHSSIIGGSETSSSVDVKSEASSVSPRKFGRPSSRQPLQKKPEELVSNDTIDRYITVGEFLLEKDLFGGIEIEEGDHCPQCSALLNVDQIMGGWNTCSFTDYNTTCPHCKNKFIPRFVVNAKSKDFVGTHGEGTPLYCEYFSPWVLRREIFIATSGGENLSAIFDPDELRKQDFNVKLWFNLMVHFKRQKLPLTFLLQGHFDGTSLLL</sequence>
<name>A0AAD3H8E0_9STRA</name>
<dbReference type="InterPro" id="IPR011990">
    <property type="entry name" value="TPR-like_helical_dom_sf"/>
</dbReference>
<feature type="region of interest" description="Disordered" evidence="1">
    <location>
        <begin position="214"/>
        <end position="272"/>
    </location>
</feature>
<dbReference type="Gene3D" id="1.25.40.10">
    <property type="entry name" value="Tetratricopeptide repeat domain"/>
    <property type="match status" value="1"/>
</dbReference>
<dbReference type="PANTHER" id="PTHR12296:SF21">
    <property type="entry name" value="DENN DOMAIN-CONTAINING PROTEIN 3"/>
    <property type="match status" value="1"/>
</dbReference>
<feature type="compositionally biased region" description="Low complexity" evidence="1">
    <location>
        <begin position="231"/>
        <end position="254"/>
    </location>
</feature>
<dbReference type="EMBL" id="BLLK01000047">
    <property type="protein sequence ID" value="GFH53793.1"/>
    <property type="molecule type" value="Genomic_DNA"/>
</dbReference>
<comment type="caution">
    <text evidence="2">The sequence shown here is derived from an EMBL/GenBank/DDBJ whole genome shotgun (WGS) entry which is preliminary data.</text>
</comment>
<gene>
    <name evidence="2" type="ORF">CTEN210_10269</name>
</gene>
<dbReference type="InterPro" id="IPR051696">
    <property type="entry name" value="DENN_Domain_GEFs"/>
</dbReference>
<evidence type="ECO:0000256" key="1">
    <source>
        <dbReference type="SAM" id="MobiDB-lite"/>
    </source>
</evidence>
<dbReference type="GO" id="GO:0031410">
    <property type="term" value="C:cytoplasmic vesicle"/>
    <property type="evidence" value="ECO:0007669"/>
    <property type="project" value="TreeGrafter"/>
</dbReference>
<evidence type="ECO:0000313" key="3">
    <source>
        <dbReference type="Proteomes" id="UP001054902"/>
    </source>
</evidence>
<keyword evidence="3" id="KW-1185">Reference proteome</keyword>
<accession>A0AAD3H8E0</accession>
<dbReference type="GO" id="GO:0032483">
    <property type="term" value="P:regulation of Rab protein signal transduction"/>
    <property type="evidence" value="ECO:0007669"/>
    <property type="project" value="TreeGrafter"/>
</dbReference>
<dbReference type="PANTHER" id="PTHR12296">
    <property type="entry name" value="DENN DOMAIN-CONTAINING PROTEIN 4"/>
    <property type="match status" value="1"/>
</dbReference>
<dbReference type="Proteomes" id="UP001054902">
    <property type="component" value="Unassembled WGS sequence"/>
</dbReference>